<proteinExistence type="inferred from homology"/>
<keyword evidence="7" id="KW-1185">Reference proteome</keyword>
<dbReference type="RefSeq" id="WP_394846713.1">
    <property type="nucleotide sequence ID" value="NZ_CP089982.1"/>
</dbReference>
<accession>A0ABZ2KBQ7</accession>
<protein>
    <submittedName>
        <fullName evidence="6">MipA/OmpV family protein</fullName>
    </submittedName>
</protein>
<dbReference type="InterPro" id="IPR010583">
    <property type="entry name" value="MipA"/>
</dbReference>
<name>A0ABZ2KBQ7_9BACT</name>
<reference evidence="6 7" key="1">
    <citation type="submission" date="2021-12" db="EMBL/GenBank/DDBJ databases">
        <title>Discovery of the Pendulisporaceae a myxobacterial family with distinct sporulation behavior and unique specialized metabolism.</title>
        <authorList>
            <person name="Garcia R."/>
            <person name="Popoff A."/>
            <person name="Bader C.D."/>
            <person name="Loehr J."/>
            <person name="Walesch S."/>
            <person name="Walt C."/>
            <person name="Boldt J."/>
            <person name="Bunk B."/>
            <person name="Haeckl F.J.F.P.J."/>
            <person name="Gunesch A.P."/>
            <person name="Birkelbach J."/>
            <person name="Nuebel U."/>
            <person name="Pietschmann T."/>
            <person name="Bach T."/>
            <person name="Mueller R."/>
        </authorList>
    </citation>
    <scope>NUCLEOTIDE SEQUENCE [LARGE SCALE GENOMIC DNA]</scope>
    <source>
        <strain evidence="6 7">MSr12523</strain>
    </source>
</reference>
<dbReference type="Proteomes" id="UP001379533">
    <property type="component" value="Chromosome"/>
</dbReference>
<gene>
    <name evidence="6" type="ORF">LZC95_04515</name>
</gene>
<keyword evidence="4" id="KW-0472">Membrane</keyword>
<evidence type="ECO:0000256" key="1">
    <source>
        <dbReference type="ARBA" id="ARBA00004442"/>
    </source>
</evidence>
<evidence type="ECO:0000256" key="5">
    <source>
        <dbReference type="ARBA" id="ARBA00023237"/>
    </source>
</evidence>
<evidence type="ECO:0000256" key="3">
    <source>
        <dbReference type="ARBA" id="ARBA00022729"/>
    </source>
</evidence>
<dbReference type="PANTHER" id="PTHR38776:SF1">
    <property type="entry name" value="MLTA-INTERACTING PROTEIN-RELATED"/>
    <property type="match status" value="1"/>
</dbReference>
<keyword evidence="3" id="KW-0732">Signal</keyword>
<keyword evidence="5" id="KW-0998">Cell outer membrane</keyword>
<sequence length="261" mass="27706">MSTNIRWRSTVAVLLTLGAANLAGERIARADEPDVVSEPAPVRPAAVRVAVGAGAITMPEYPGAARTRILPLPYIDAHAGPLYVSTLRGIGLEIGEGALYGGASVYVDLGRKESSDPERLAGRGDIGLAADPRVYVGLRHALGRTALVRVESSLHRHLGGSDAFLADARAGVSLFLERRWTLDGSVSTTWMDARYARTFFDARGSGIRDVTISVFGSYAINERWSVGALARAGVLVGDAGASPVVATRLQPSTVTFLRYDF</sequence>
<evidence type="ECO:0000256" key="4">
    <source>
        <dbReference type="ARBA" id="ARBA00023136"/>
    </source>
</evidence>
<comment type="subcellular location">
    <subcellularLocation>
        <location evidence="1">Cell outer membrane</location>
    </subcellularLocation>
</comment>
<dbReference type="PANTHER" id="PTHR38776">
    <property type="entry name" value="MLTA-INTERACTING PROTEIN-RELATED"/>
    <property type="match status" value="1"/>
</dbReference>
<evidence type="ECO:0000256" key="2">
    <source>
        <dbReference type="ARBA" id="ARBA00005722"/>
    </source>
</evidence>
<comment type="similarity">
    <text evidence="2">Belongs to the MipA/OmpV family.</text>
</comment>
<evidence type="ECO:0000313" key="6">
    <source>
        <dbReference type="EMBL" id="WXA96102.1"/>
    </source>
</evidence>
<organism evidence="6 7">
    <name type="scientific">Pendulispora brunnea</name>
    <dbReference type="NCBI Taxonomy" id="2905690"/>
    <lineage>
        <taxon>Bacteria</taxon>
        <taxon>Pseudomonadati</taxon>
        <taxon>Myxococcota</taxon>
        <taxon>Myxococcia</taxon>
        <taxon>Myxococcales</taxon>
        <taxon>Sorangiineae</taxon>
        <taxon>Pendulisporaceae</taxon>
        <taxon>Pendulispora</taxon>
    </lineage>
</organism>
<evidence type="ECO:0000313" key="7">
    <source>
        <dbReference type="Proteomes" id="UP001379533"/>
    </source>
</evidence>
<dbReference type="EMBL" id="CP089982">
    <property type="protein sequence ID" value="WXA96102.1"/>
    <property type="molecule type" value="Genomic_DNA"/>
</dbReference>
<dbReference type="Pfam" id="PF06629">
    <property type="entry name" value="MipA"/>
    <property type="match status" value="1"/>
</dbReference>